<dbReference type="Proteomes" id="UP000030421">
    <property type="component" value="Unassembled WGS sequence"/>
</dbReference>
<dbReference type="EMBL" id="JRWR01000006">
    <property type="protein sequence ID" value="KHD25039.1"/>
    <property type="molecule type" value="Genomic_DNA"/>
</dbReference>
<gene>
    <name evidence="1" type="ORF">NM09_10195</name>
</gene>
<name>A0ACC4NXC5_9VIBR</name>
<organism evidence="1 2">
    <name type="scientific">Vibrio caribbeanicus</name>
    <dbReference type="NCBI Taxonomy" id="701175"/>
    <lineage>
        <taxon>Bacteria</taxon>
        <taxon>Pseudomonadati</taxon>
        <taxon>Pseudomonadota</taxon>
        <taxon>Gammaproteobacteria</taxon>
        <taxon>Vibrionales</taxon>
        <taxon>Vibrionaceae</taxon>
        <taxon>Vibrio</taxon>
    </lineage>
</organism>
<keyword evidence="2" id="KW-1185">Reference proteome</keyword>
<evidence type="ECO:0000313" key="1">
    <source>
        <dbReference type="EMBL" id="KHD25039.1"/>
    </source>
</evidence>
<proteinExistence type="predicted"/>
<sequence length="79" mass="9152">MTLKETLGVPSEHELKQTKFRQKGTMAQNEYWEYDQIDEQGNLVARIERWECTSLSSLTTDAGYTKRTPSGEVIEEVRL</sequence>
<accession>A0ACC4NXC5</accession>
<comment type="caution">
    <text evidence="1">The sequence shown here is derived from an EMBL/GenBank/DDBJ whole genome shotgun (WGS) entry which is preliminary data.</text>
</comment>
<protein>
    <submittedName>
        <fullName evidence="1">Uncharacterized protein</fullName>
    </submittedName>
</protein>
<evidence type="ECO:0000313" key="2">
    <source>
        <dbReference type="Proteomes" id="UP000030421"/>
    </source>
</evidence>
<reference evidence="1" key="1">
    <citation type="submission" date="2014-10" db="EMBL/GenBank/DDBJ databases">
        <title>Genome sequencing of Vibrio caribbeanicus T14.</title>
        <authorList>
            <person name="Chan K.-G."/>
            <person name="Mohamad N.I."/>
        </authorList>
    </citation>
    <scope>NUCLEOTIDE SEQUENCE</scope>
    <source>
        <strain evidence="1">T14</strain>
    </source>
</reference>